<keyword evidence="4" id="KW-0732">Signal</keyword>
<organism evidence="6 7">
    <name type="scientific">Saccharothrix australiensis</name>
    <dbReference type="NCBI Taxonomy" id="2072"/>
    <lineage>
        <taxon>Bacteria</taxon>
        <taxon>Bacillati</taxon>
        <taxon>Actinomycetota</taxon>
        <taxon>Actinomycetes</taxon>
        <taxon>Pseudonocardiales</taxon>
        <taxon>Pseudonocardiaceae</taxon>
        <taxon>Saccharothrix</taxon>
    </lineage>
</organism>
<evidence type="ECO:0000256" key="3">
    <source>
        <dbReference type="SAM" id="Phobius"/>
    </source>
</evidence>
<dbReference type="AlphaFoldDB" id="A0A495WDS1"/>
<dbReference type="Pfam" id="PF14257">
    <property type="entry name" value="DUF4349"/>
    <property type="match status" value="1"/>
</dbReference>
<evidence type="ECO:0000313" key="6">
    <source>
        <dbReference type="EMBL" id="RKT57928.1"/>
    </source>
</evidence>
<feature type="signal peptide" evidence="4">
    <location>
        <begin position="1"/>
        <end position="21"/>
    </location>
</feature>
<gene>
    <name evidence="6" type="ORF">C8E97_6660</name>
</gene>
<feature type="domain" description="DUF4349" evidence="5">
    <location>
        <begin position="88"/>
        <end position="289"/>
    </location>
</feature>
<reference evidence="6 7" key="1">
    <citation type="submission" date="2018-10" db="EMBL/GenBank/DDBJ databases">
        <title>Sequencing the genomes of 1000 actinobacteria strains.</title>
        <authorList>
            <person name="Klenk H.-P."/>
        </authorList>
    </citation>
    <scope>NUCLEOTIDE SEQUENCE [LARGE SCALE GENOMIC DNA]</scope>
    <source>
        <strain evidence="6 7">DSM 43800</strain>
    </source>
</reference>
<proteinExistence type="predicted"/>
<protein>
    <submittedName>
        <fullName evidence="6">Uncharacterized protein DUF4349</fullName>
    </submittedName>
</protein>
<keyword evidence="7" id="KW-1185">Reference proteome</keyword>
<dbReference type="Proteomes" id="UP000282084">
    <property type="component" value="Unassembled WGS sequence"/>
</dbReference>
<keyword evidence="3" id="KW-0472">Membrane</keyword>
<dbReference type="InterPro" id="IPR025645">
    <property type="entry name" value="DUF4349"/>
</dbReference>
<keyword evidence="3" id="KW-1133">Transmembrane helix</keyword>
<evidence type="ECO:0000256" key="2">
    <source>
        <dbReference type="SAM" id="MobiDB-lite"/>
    </source>
</evidence>
<sequence length="304" mass="31403">MGGRVGALAVLAALVLAGCSAGGSGGSVAVAPAEGRPDGAGRQAPGVAPEKAGPEKPNTGKAGTEQPNTEKAGPEQQGQAAGVVAANRHLVRTASVDLRASEVGAVLAKAKELALAEGGFPAQENTTRDRGTVTLRVPADRLDAVLTSLSGLPGVEVTRREVRTEDVTDQVVDVEARLANQRASVERVRGLLERAASTSEITQVEAELTKRQGELESLQRRHDSLKGQVALSTLTVAVGTRTAPVAPEEENFLTALRGGWDAVVDAGAWSLVVIGGALPFVVVLGTPLVGYLAWRRRRKSAVTL</sequence>
<dbReference type="RefSeq" id="WP_121010290.1">
    <property type="nucleotide sequence ID" value="NZ_RBXO01000001.1"/>
</dbReference>
<evidence type="ECO:0000259" key="5">
    <source>
        <dbReference type="Pfam" id="PF14257"/>
    </source>
</evidence>
<keyword evidence="3" id="KW-0812">Transmembrane</keyword>
<keyword evidence="1" id="KW-0175">Coiled coil</keyword>
<comment type="caution">
    <text evidence="6">The sequence shown here is derived from an EMBL/GenBank/DDBJ whole genome shotgun (WGS) entry which is preliminary data.</text>
</comment>
<name>A0A495WDS1_9PSEU</name>
<feature type="region of interest" description="Disordered" evidence="2">
    <location>
        <begin position="26"/>
        <end position="78"/>
    </location>
</feature>
<accession>A0A495WDS1</accession>
<feature type="transmembrane region" description="Helical" evidence="3">
    <location>
        <begin position="268"/>
        <end position="294"/>
    </location>
</feature>
<dbReference type="EMBL" id="RBXO01000001">
    <property type="protein sequence ID" value="RKT57928.1"/>
    <property type="molecule type" value="Genomic_DNA"/>
</dbReference>
<dbReference type="OrthoDB" id="186919at2"/>
<evidence type="ECO:0000313" key="7">
    <source>
        <dbReference type="Proteomes" id="UP000282084"/>
    </source>
</evidence>
<feature type="chain" id="PRO_5039189647" evidence="4">
    <location>
        <begin position="22"/>
        <end position="304"/>
    </location>
</feature>
<feature type="coiled-coil region" evidence="1">
    <location>
        <begin position="201"/>
        <end position="228"/>
    </location>
</feature>
<dbReference type="PROSITE" id="PS51257">
    <property type="entry name" value="PROKAR_LIPOPROTEIN"/>
    <property type="match status" value="1"/>
</dbReference>
<evidence type="ECO:0000256" key="1">
    <source>
        <dbReference type="SAM" id="Coils"/>
    </source>
</evidence>
<evidence type="ECO:0000256" key="4">
    <source>
        <dbReference type="SAM" id="SignalP"/>
    </source>
</evidence>